<protein>
    <submittedName>
        <fullName evidence="2">Capsule polysaccharide export inner-membrane protein ctrB</fullName>
    </submittedName>
</protein>
<accession>A0A0W0Z5J0</accession>
<comment type="caution">
    <text evidence="2">The sequence shown here is derived from an EMBL/GenBank/DDBJ whole genome shotgun (WGS) entry which is preliminary data.</text>
</comment>
<dbReference type="AlphaFoldDB" id="A0A0W0Z5J0"/>
<evidence type="ECO:0000256" key="1">
    <source>
        <dbReference type="SAM" id="Phobius"/>
    </source>
</evidence>
<dbReference type="GO" id="GO:0005886">
    <property type="term" value="C:plasma membrane"/>
    <property type="evidence" value="ECO:0007669"/>
    <property type="project" value="TreeGrafter"/>
</dbReference>
<reference evidence="2 3" key="1">
    <citation type="submission" date="2015-11" db="EMBL/GenBank/DDBJ databases">
        <title>Genomic analysis of 38 Legionella species identifies large and diverse effector repertoires.</title>
        <authorList>
            <person name="Burstein D."/>
            <person name="Amaro F."/>
            <person name="Zusman T."/>
            <person name="Lifshitz Z."/>
            <person name="Cohen O."/>
            <person name="Gilbert J.A."/>
            <person name="Pupko T."/>
            <person name="Shuman H.A."/>
            <person name="Segal G."/>
        </authorList>
    </citation>
    <scope>NUCLEOTIDE SEQUENCE [LARGE SCALE GENOMIC DNA]</scope>
    <source>
        <strain evidence="2 3">ATCC 49655</strain>
    </source>
</reference>
<evidence type="ECO:0000313" key="3">
    <source>
        <dbReference type="Proteomes" id="UP000054600"/>
    </source>
</evidence>
<sequence>MSLSLKEKSGSGLISFKNKTLLFLARSWMKKQTAFSICVLLPLFIIGSYLLFIKTPEYESSTSILIHNYGEDSGMKNKTNSLFQKANDKQQSQMTSSATVSLIKHYLSSEELLFALENTAGIKAHYQAKSIDSLSRLKETANKKEFLDYFNKKVKVSANSNTGEISIALRAFSSEKAQKLLHLMSKQTIEFVNKIELSAAKEQKMYLQSELHNSREKLIKAKLQFKNLAQDPTVHQQELAHKQLKLKFAEAEYDAAQQAYVFWIMSLKRNSVIQILPPTQPDSYSYPRLPYDLFSLLVIFSIFFILAKMIIMLIGEHIY</sequence>
<keyword evidence="1" id="KW-1133">Transmembrane helix</keyword>
<proteinExistence type="predicted"/>
<keyword evidence="1" id="KW-0472">Membrane</keyword>
<dbReference type="InterPro" id="IPR050445">
    <property type="entry name" value="Bact_polysacc_biosynth/exp"/>
</dbReference>
<gene>
    <name evidence="2" type="primary">ctrB</name>
    <name evidence="2" type="ORF">Lsha_0621</name>
</gene>
<keyword evidence="3" id="KW-1185">Reference proteome</keyword>
<dbReference type="PANTHER" id="PTHR32309">
    <property type="entry name" value="TYROSINE-PROTEIN KINASE"/>
    <property type="match status" value="1"/>
</dbReference>
<feature type="transmembrane region" description="Helical" evidence="1">
    <location>
        <begin position="33"/>
        <end position="52"/>
    </location>
</feature>
<dbReference type="PANTHER" id="PTHR32309:SF13">
    <property type="entry name" value="FERRIC ENTEROBACTIN TRANSPORT PROTEIN FEPE"/>
    <property type="match status" value="1"/>
</dbReference>
<dbReference type="Proteomes" id="UP000054600">
    <property type="component" value="Unassembled WGS sequence"/>
</dbReference>
<dbReference type="OrthoDB" id="5497849at2"/>
<name>A0A0W0Z5J0_9GAMM</name>
<dbReference type="PATRIC" id="fig|1122169.6.peg.712"/>
<dbReference type="GO" id="GO:0004713">
    <property type="term" value="F:protein tyrosine kinase activity"/>
    <property type="evidence" value="ECO:0007669"/>
    <property type="project" value="TreeGrafter"/>
</dbReference>
<keyword evidence="1" id="KW-0812">Transmembrane</keyword>
<dbReference type="EMBL" id="LNYW01000019">
    <property type="protein sequence ID" value="KTD64190.1"/>
    <property type="molecule type" value="Genomic_DNA"/>
</dbReference>
<evidence type="ECO:0000313" key="2">
    <source>
        <dbReference type="EMBL" id="KTD64190.1"/>
    </source>
</evidence>
<feature type="transmembrane region" description="Helical" evidence="1">
    <location>
        <begin position="293"/>
        <end position="314"/>
    </location>
</feature>
<dbReference type="STRING" id="1122169.Lsha_0621"/>
<dbReference type="eggNOG" id="COG3524">
    <property type="taxonomic scope" value="Bacteria"/>
</dbReference>
<organism evidence="2 3">
    <name type="scientific">Legionella shakespearei DSM 23087</name>
    <dbReference type="NCBI Taxonomy" id="1122169"/>
    <lineage>
        <taxon>Bacteria</taxon>
        <taxon>Pseudomonadati</taxon>
        <taxon>Pseudomonadota</taxon>
        <taxon>Gammaproteobacteria</taxon>
        <taxon>Legionellales</taxon>
        <taxon>Legionellaceae</taxon>
        <taxon>Legionella</taxon>
    </lineage>
</organism>